<dbReference type="InterPro" id="IPR011992">
    <property type="entry name" value="EF-hand-dom_pair"/>
</dbReference>
<name>A0A0B2VY52_TOXCA</name>
<proteinExistence type="predicted"/>
<feature type="signal peptide" evidence="1">
    <location>
        <begin position="1"/>
        <end position="20"/>
    </location>
</feature>
<dbReference type="AlphaFoldDB" id="A0A0B2VY52"/>
<organism evidence="2 3">
    <name type="scientific">Toxocara canis</name>
    <name type="common">Canine roundworm</name>
    <dbReference type="NCBI Taxonomy" id="6265"/>
    <lineage>
        <taxon>Eukaryota</taxon>
        <taxon>Metazoa</taxon>
        <taxon>Ecdysozoa</taxon>
        <taxon>Nematoda</taxon>
        <taxon>Chromadorea</taxon>
        <taxon>Rhabditida</taxon>
        <taxon>Spirurina</taxon>
        <taxon>Ascaridomorpha</taxon>
        <taxon>Ascaridoidea</taxon>
        <taxon>Toxocaridae</taxon>
        <taxon>Toxocara</taxon>
    </lineage>
</organism>
<comment type="caution">
    <text evidence="2">The sequence shown here is derived from an EMBL/GenBank/DDBJ whole genome shotgun (WGS) entry which is preliminary data.</text>
</comment>
<gene>
    <name evidence="2" type="ORF">Tcan_14010</name>
</gene>
<dbReference type="Gene3D" id="1.10.238.10">
    <property type="entry name" value="EF-hand"/>
    <property type="match status" value="1"/>
</dbReference>
<evidence type="ECO:0000313" key="2">
    <source>
        <dbReference type="EMBL" id="KHN86349.1"/>
    </source>
</evidence>
<keyword evidence="1" id="KW-0732">Signal</keyword>
<evidence type="ECO:0000313" key="3">
    <source>
        <dbReference type="Proteomes" id="UP000031036"/>
    </source>
</evidence>
<keyword evidence="3" id="KW-1185">Reference proteome</keyword>
<accession>A0A0B2VY52</accession>
<feature type="chain" id="PRO_5002078727" evidence="1">
    <location>
        <begin position="21"/>
        <end position="238"/>
    </location>
</feature>
<dbReference type="EMBL" id="JPKZ01000631">
    <property type="protein sequence ID" value="KHN86349.1"/>
    <property type="molecule type" value="Genomic_DNA"/>
</dbReference>
<dbReference type="Proteomes" id="UP000031036">
    <property type="component" value="Unassembled WGS sequence"/>
</dbReference>
<dbReference type="SUPFAM" id="SSF47473">
    <property type="entry name" value="EF-hand"/>
    <property type="match status" value="2"/>
</dbReference>
<evidence type="ECO:0000256" key="1">
    <source>
        <dbReference type="SAM" id="SignalP"/>
    </source>
</evidence>
<reference evidence="2 3" key="1">
    <citation type="submission" date="2014-11" db="EMBL/GenBank/DDBJ databases">
        <title>Genetic blueprint of the zoonotic pathogen Toxocara canis.</title>
        <authorList>
            <person name="Zhu X.-Q."/>
            <person name="Korhonen P.K."/>
            <person name="Cai H."/>
            <person name="Young N.D."/>
            <person name="Nejsum P."/>
            <person name="von Samson-Himmelstjerna G."/>
            <person name="Boag P.R."/>
            <person name="Tan P."/>
            <person name="Li Q."/>
            <person name="Min J."/>
            <person name="Yang Y."/>
            <person name="Wang X."/>
            <person name="Fang X."/>
            <person name="Hall R.S."/>
            <person name="Hofmann A."/>
            <person name="Sternberg P.W."/>
            <person name="Jex A.R."/>
            <person name="Gasser R.B."/>
        </authorList>
    </citation>
    <scope>NUCLEOTIDE SEQUENCE [LARGE SCALE GENOMIC DNA]</scope>
    <source>
        <strain evidence="2">PN_DK_2014</strain>
    </source>
</reference>
<sequence length="238" mass="26473">MQMYRIVVFIVTALTTIINSEQSPQLSVRDSKLVPSSTVSLKGASEVEQKPSQSKGISLEQLLAFTSGLLAADVVEMSFKLADKNNDGLLDNDEAQRASIIGNVLAQHRVQEQLTEAEKNEDGLIELDEAKLVAQRVGIDDIDAELSAAVDKDALLTAYDVEQVLNTNANRTPLNAIFGRFDEDSDGSWTREEIDKFISVMRIDRQKWLKALKASAVDDNTLHELRIDDLQHIMQLYN</sequence>
<protein>
    <submittedName>
        <fullName evidence="2">Uncharacterized protein</fullName>
    </submittedName>
</protein>
<dbReference type="OrthoDB" id="5892290at2759"/>